<dbReference type="CDD" id="cd02947">
    <property type="entry name" value="TRX_family"/>
    <property type="match status" value="1"/>
</dbReference>
<dbReference type="SUPFAM" id="SSF52833">
    <property type="entry name" value="Thioredoxin-like"/>
    <property type="match status" value="1"/>
</dbReference>
<reference evidence="4" key="1">
    <citation type="submission" date="2021-01" db="EMBL/GenBank/DDBJ databases">
        <authorList>
            <person name="Corre E."/>
            <person name="Pelletier E."/>
            <person name="Niang G."/>
            <person name="Scheremetjew M."/>
            <person name="Finn R."/>
            <person name="Kale V."/>
            <person name="Holt S."/>
            <person name="Cochrane G."/>
            <person name="Meng A."/>
            <person name="Brown T."/>
            <person name="Cohen L."/>
        </authorList>
    </citation>
    <scope>NUCLEOTIDE SEQUENCE</scope>
    <source>
        <strain evidence="4">CCMP645</strain>
    </source>
</reference>
<evidence type="ECO:0000256" key="1">
    <source>
        <dbReference type="ARBA" id="ARBA00023157"/>
    </source>
</evidence>
<dbReference type="AlphaFoldDB" id="A0A7S4EVG9"/>
<keyword evidence="2" id="KW-0732">Signal</keyword>
<dbReference type="EMBL" id="HBIZ01013813">
    <property type="protein sequence ID" value="CAE0755814.1"/>
    <property type="molecule type" value="Transcribed_RNA"/>
</dbReference>
<feature type="domain" description="Thioredoxin" evidence="3">
    <location>
        <begin position="1"/>
        <end position="125"/>
    </location>
</feature>
<evidence type="ECO:0000313" key="4">
    <source>
        <dbReference type="EMBL" id="CAE0755814.1"/>
    </source>
</evidence>
<dbReference type="PRINTS" id="PR00421">
    <property type="entry name" value="THIOREDOXIN"/>
</dbReference>
<dbReference type="InterPro" id="IPR013766">
    <property type="entry name" value="Thioredoxin_domain"/>
</dbReference>
<evidence type="ECO:0000259" key="3">
    <source>
        <dbReference type="PROSITE" id="PS51352"/>
    </source>
</evidence>
<dbReference type="Pfam" id="PF00085">
    <property type="entry name" value="Thioredoxin"/>
    <property type="match status" value="1"/>
</dbReference>
<proteinExistence type="predicted"/>
<organism evidence="4">
    <name type="scientific">Chrysotila carterae</name>
    <name type="common">Marine alga</name>
    <name type="synonym">Syracosphaera carterae</name>
    <dbReference type="NCBI Taxonomy" id="13221"/>
    <lineage>
        <taxon>Eukaryota</taxon>
        <taxon>Haptista</taxon>
        <taxon>Haptophyta</taxon>
        <taxon>Prymnesiophyceae</taxon>
        <taxon>Isochrysidales</taxon>
        <taxon>Isochrysidaceae</taxon>
        <taxon>Chrysotila</taxon>
    </lineage>
</organism>
<dbReference type="Gene3D" id="3.40.30.10">
    <property type="entry name" value="Glutaredoxin"/>
    <property type="match status" value="1"/>
</dbReference>
<sequence length="290" mass="31364">MLLAAFCVAALARGEVAHMQVLHDDAQFKAALNCNDGKLLAIDFTASWCGPCKMIGPRFGAFAESGNFPFVRFAKVDVDENSDAAAACGVRAMPTFQFYRHGTKVDEFTGADENRLLALLHQLGGPPVDFAPKANVLTYGLQSRPQLNAQKGVIAGLDTKTGRYQVKLGEETLALKRQNLIKPIRVTLRPPQNDELPTSAQGCTHATLNSFDSDACSYKVLLDSGELLDMPASCVQLPDGECGVVCGLQGAAEHNGKCGYLLSFDEGADRYEVALDNKNRLRLKRANFHA</sequence>
<evidence type="ECO:0000256" key="2">
    <source>
        <dbReference type="SAM" id="SignalP"/>
    </source>
</evidence>
<feature type="chain" id="PRO_5030615872" description="Thioredoxin domain-containing protein" evidence="2">
    <location>
        <begin position="18"/>
        <end position="290"/>
    </location>
</feature>
<accession>A0A7S4EVG9</accession>
<dbReference type="PROSITE" id="PS51352">
    <property type="entry name" value="THIOREDOXIN_2"/>
    <property type="match status" value="1"/>
</dbReference>
<dbReference type="PANTHER" id="PTHR46115">
    <property type="entry name" value="THIOREDOXIN-LIKE PROTEIN 1"/>
    <property type="match status" value="1"/>
</dbReference>
<feature type="signal peptide" evidence="2">
    <location>
        <begin position="1"/>
        <end position="17"/>
    </location>
</feature>
<name>A0A7S4EVG9_CHRCT</name>
<keyword evidence="1" id="KW-1015">Disulfide bond</keyword>
<protein>
    <recommendedName>
        <fullName evidence="3">Thioredoxin domain-containing protein</fullName>
    </recommendedName>
</protein>
<dbReference type="InterPro" id="IPR036249">
    <property type="entry name" value="Thioredoxin-like_sf"/>
</dbReference>
<gene>
    <name evidence="4" type="ORF">PCAR00345_LOCUS8402</name>
</gene>